<name>A0A7W6KNT1_9HYPH</name>
<proteinExistence type="predicted"/>
<reference evidence="1 2" key="1">
    <citation type="submission" date="2020-08" db="EMBL/GenBank/DDBJ databases">
        <title>Genomic Encyclopedia of Type Strains, Phase IV (KMG-IV): sequencing the most valuable type-strain genomes for metagenomic binning, comparative biology and taxonomic classification.</title>
        <authorList>
            <person name="Goeker M."/>
        </authorList>
    </citation>
    <scope>NUCLEOTIDE SEQUENCE [LARGE SCALE GENOMIC DNA]</scope>
    <source>
        <strain evidence="1 2">DSM 28101</strain>
    </source>
</reference>
<feature type="non-terminal residue" evidence="1">
    <location>
        <position position="1"/>
    </location>
</feature>
<dbReference type="EMBL" id="JACIDZ010000010">
    <property type="protein sequence ID" value="MBB4123203.1"/>
    <property type="molecule type" value="Genomic_DNA"/>
</dbReference>
<accession>A0A7W6KNT1</accession>
<keyword evidence="2" id="KW-1185">Reference proteome</keyword>
<evidence type="ECO:0000313" key="2">
    <source>
        <dbReference type="Proteomes" id="UP000530571"/>
    </source>
</evidence>
<evidence type="ECO:0000313" key="1">
    <source>
        <dbReference type="EMBL" id="MBB4123203.1"/>
    </source>
</evidence>
<comment type="caution">
    <text evidence="1">The sequence shown here is derived from an EMBL/GenBank/DDBJ whole genome shotgun (WGS) entry which is preliminary data.</text>
</comment>
<sequence length="236" mass="26420">PAQNMRGKVGTWVNSQWKYQATPGQFSVAINSFVLLALGDDLTLEHQAIWGSEVSEPMKTLWRQRLLASENDAVLAREVLAAERFGAADFIKSMVLDLAASGDSLDQAYAISIAGYSIRSGEFADILGKHIDHRGVSGQAAKHAFSEHESAIWARHWVESMWNAPTPEEFWRCLIIAKTSIDARVSPEPPKSSLWGRFAPVFRRARKTAIKDRNKEREKRLIGQETPENIFITSVD</sequence>
<dbReference type="Proteomes" id="UP000530571">
    <property type="component" value="Unassembled WGS sequence"/>
</dbReference>
<gene>
    <name evidence="1" type="ORF">GGR30_003143</name>
</gene>
<organism evidence="1 2">
    <name type="scientific">Martelella radicis</name>
    <dbReference type="NCBI Taxonomy" id="1397476"/>
    <lineage>
        <taxon>Bacteria</taxon>
        <taxon>Pseudomonadati</taxon>
        <taxon>Pseudomonadota</taxon>
        <taxon>Alphaproteobacteria</taxon>
        <taxon>Hyphomicrobiales</taxon>
        <taxon>Aurantimonadaceae</taxon>
        <taxon>Martelella</taxon>
    </lineage>
</organism>
<dbReference type="AlphaFoldDB" id="A0A7W6KNT1"/>
<protein>
    <submittedName>
        <fullName evidence="1">Uncharacterized protein</fullName>
    </submittedName>
</protein>
<dbReference type="RefSeq" id="WP_183487889.1">
    <property type="nucleotide sequence ID" value="NZ_JACIDZ010000010.1"/>
</dbReference>